<dbReference type="InterPro" id="IPR043129">
    <property type="entry name" value="ATPase_NBD"/>
</dbReference>
<sequence length="467" mass="48662">MVAPYREESFVVVELGGYTTKAMQDVSDVNKLPTVHIRARAGILKQDQPQTGSPGAGDAPMQVDAPEPQPDGQGASGAESSAATINDKGDNNAEDDDDELSGPNYVFGSALESAGQGGALERTVDIMPGGVVEDWDALSAFLRHVVTRELGIRILGNASAFLFSVPPLWTKADQENLVQIAFEHLNAPAVAVMEQPLMALYGNNKVSGVVIDVGHGVTTVSPVVDSCVQSSCVVRSAAAGLAVTRALRRLLQEDPAVRSQFDAGVVPLEFAAALKEAGRCTLHPAPAPAPAEAAAAATADGDTGGEKAPAAPEPFEFGGKQYAVSSSALAGAAEVLLDGADGQAGDSLAGLVHRAVLGCDPDRRAALWESLHLVGGSSQLPGLRERLQADLEATVLPASNIFAVTQTRDVAFHAIPEYLVGWRNHAHWTPFLGACLAAKVMLADSKHFVSRAEYNDGGPSTIHTKAF</sequence>
<evidence type="ECO:0000313" key="4">
    <source>
        <dbReference type="Proteomes" id="UP001140217"/>
    </source>
</evidence>
<comment type="caution">
    <text evidence="3">The sequence shown here is derived from an EMBL/GenBank/DDBJ whole genome shotgun (WGS) entry which is preliminary data.</text>
</comment>
<dbReference type="OrthoDB" id="74201at2759"/>
<dbReference type="PANTHER" id="PTHR11937">
    <property type="entry name" value="ACTIN"/>
    <property type="match status" value="1"/>
</dbReference>
<organism evidence="3 4">
    <name type="scientific">Coemansia javaensis</name>
    <dbReference type="NCBI Taxonomy" id="2761396"/>
    <lineage>
        <taxon>Eukaryota</taxon>
        <taxon>Fungi</taxon>
        <taxon>Fungi incertae sedis</taxon>
        <taxon>Zoopagomycota</taxon>
        <taxon>Kickxellomycotina</taxon>
        <taxon>Kickxellomycetes</taxon>
        <taxon>Kickxellales</taxon>
        <taxon>Kickxellaceae</taxon>
        <taxon>Coemansia</taxon>
    </lineage>
</organism>
<keyword evidence="4" id="KW-1185">Reference proteome</keyword>
<proteinExistence type="inferred from homology"/>
<reference evidence="3" key="1">
    <citation type="submission" date="2022-07" db="EMBL/GenBank/DDBJ databases">
        <title>Phylogenomic reconstructions and comparative analyses of Kickxellomycotina fungi.</title>
        <authorList>
            <person name="Reynolds N.K."/>
            <person name="Stajich J.E."/>
            <person name="Barry K."/>
            <person name="Grigoriev I.V."/>
            <person name="Crous P."/>
            <person name="Smith M.E."/>
        </authorList>
    </citation>
    <scope>NUCLEOTIDE SEQUENCE</scope>
    <source>
        <strain evidence="3">NBRC 105414</strain>
    </source>
</reference>
<feature type="compositionally biased region" description="Low complexity" evidence="2">
    <location>
        <begin position="72"/>
        <end position="83"/>
    </location>
</feature>
<dbReference type="SMART" id="SM00268">
    <property type="entry name" value="ACTIN"/>
    <property type="match status" value="1"/>
</dbReference>
<feature type="region of interest" description="Disordered" evidence="2">
    <location>
        <begin position="41"/>
        <end position="107"/>
    </location>
</feature>
<gene>
    <name evidence="3" type="ORF">H4R18_005461</name>
</gene>
<dbReference type="AlphaFoldDB" id="A0A9W8H333"/>
<name>A0A9W8H333_9FUNG</name>
<dbReference type="SUPFAM" id="SSF53067">
    <property type="entry name" value="Actin-like ATPase domain"/>
    <property type="match status" value="2"/>
</dbReference>
<evidence type="ECO:0008006" key="5">
    <source>
        <dbReference type="Google" id="ProtNLM"/>
    </source>
</evidence>
<protein>
    <recommendedName>
        <fullName evidence="5">Actin-related protein</fullName>
    </recommendedName>
</protein>
<evidence type="ECO:0000313" key="3">
    <source>
        <dbReference type="EMBL" id="KAJ2776831.1"/>
    </source>
</evidence>
<evidence type="ECO:0000256" key="2">
    <source>
        <dbReference type="SAM" id="MobiDB-lite"/>
    </source>
</evidence>
<comment type="similarity">
    <text evidence="1">Belongs to the actin family.</text>
</comment>
<dbReference type="Proteomes" id="UP001140217">
    <property type="component" value="Unassembled WGS sequence"/>
</dbReference>
<feature type="region of interest" description="Disordered" evidence="2">
    <location>
        <begin position="285"/>
        <end position="309"/>
    </location>
</feature>
<dbReference type="EMBL" id="JANBUL010000331">
    <property type="protein sequence ID" value="KAJ2776831.1"/>
    <property type="molecule type" value="Genomic_DNA"/>
</dbReference>
<evidence type="ECO:0000256" key="1">
    <source>
        <dbReference type="RuleBase" id="RU000487"/>
    </source>
</evidence>
<feature type="compositionally biased region" description="Low complexity" evidence="2">
    <location>
        <begin position="290"/>
        <end position="299"/>
    </location>
</feature>
<dbReference type="InterPro" id="IPR004000">
    <property type="entry name" value="Actin"/>
</dbReference>
<dbReference type="Pfam" id="PF00022">
    <property type="entry name" value="Actin"/>
    <property type="match status" value="2"/>
</dbReference>
<dbReference type="Gene3D" id="3.30.420.40">
    <property type="match status" value="3"/>
</dbReference>
<accession>A0A9W8H333</accession>
<dbReference type="Gene3D" id="3.90.640.10">
    <property type="entry name" value="Actin, Chain A, domain 4"/>
    <property type="match status" value="1"/>
</dbReference>